<dbReference type="OrthoDB" id="1002259at2759"/>
<keyword evidence="1" id="KW-0175">Coiled coil</keyword>
<feature type="domain" description="Reverse transcriptase Ty1/copia-type" evidence="5">
    <location>
        <begin position="1381"/>
        <end position="1431"/>
    </location>
</feature>
<evidence type="ECO:0000259" key="3">
    <source>
        <dbReference type="Pfam" id="PF03078"/>
    </source>
</evidence>
<feature type="compositionally biased region" description="Acidic residues" evidence="2">
    <location>
        <begin position="441"/>
        <end position="450"/>
    </location>
</feature>
<reference evidence="6 7" key="1">
    <citation type="submission" date="2020-12" db="EMBL/GenBank/DDBJ databases">
        <title>Concerted genomic and epigenomic changes stabilize Arabidopsis allopolyploids.</title>
        <authorList>
            <person name="Chen Z."/>
        </authorList>
    </citation>
    <scope>NUCLEOTIDE SEQUENCE [LARGE SCALE GENOMIC DNA]</scope>
    <source>
        <strain evidence="6">As9502</strain>
        <tissue evidence="6">Leaf</tissue>
    </source>
</reference>
<evidence type="ECO:0000259" key="5">
    <source>
        <dbReference type="Pfam" id="PF07727"/>
    </source>
</evidence>
<dbReference type="InterPro" id="IPR004312">
    <property type="entry name" value="ATHILA_Orf1_C"/>
</dbReference>
<dbReference type="PANTHER" id="PTHR33067:SF31">
    <property type="entry name" value="RNA-DIRECTED DNA POLYMERASE"/>
    <property type="match status" value="1"/>
</dbReference>
<feature type="region of interest" description="Disordered" evidence="2">
    <location>
        <begin position="432"/>
        <end position="454"/>
    </location>
</feature>
<evidence type="ECO:0000313" key="6">
    <source>
        <dbReference type="EMBL" id="KAG7640644.1"/>
    </source>
</evidence>
<feature type="compositionally biased region" description="Basic and acidic residues" evidence="2">
    <location>
        <begin position="680"/>
        <end position="694"/>
    </location>
</feature>
<evidence type="ECO:0000259" key="4">
    <source>
        <dbReference type="Pfam" id="PF03171"/>
    </source>
</evidence>
<feature type="compositionally biased region" description="Acidic residues" evidence="2">
    <location>
        <begin position="695"/>
        <end position="706"/>
    </location>
</feature>
<evidence type="ECO:0000313" key="7">
    <source>
        <dbReference type="Proteomes" id="UP000694251"/>
    </source>
</evidence>
<dbReference type="Pfam" id="PF03078">
    <property type="entry name" value="ATHILA"/>
    <property type="match status" value="1"/>
</dbReference>
<keyword evidence="7" id="KW-1185">Reference proteome</keyword>
<dbReference type="Pfam" id="PF03171">
    <property type="entry name" value="2OG-FeII_Oxy"/>
    <property type="match status" value="1"/>
</dbReference>
<feature type="domain" description="Arabidopsis retrotransposon Orf1 C-terminal" evidence="3">
    <location>
        <begin position="731"/>
        <end position="1126"/>
    </location>
</feature>
<dbReference type="EMBL" id="JAEFBJ010000002">
    <property type="protein sequence ID" value="KAG7640644.1"/>
    <property type="molecule type" value="Genomic_DNA"/>
</dbReference>
<evidence type="ECO:0000256" key="1">
    <source>
        <dbReference type="SAM" id="Coils"/>
    </source>
</evidence>
<protein>
    <submittedName>
        <fullName evidence="6">Aspartic peptidase domain superfamily</fullName>
    </submittedName>
</protein>
<name>A0A8T2G0J1_ARASU</name>
<dbReference type="Pfam" id="PF07727">
    <property type="entry name" value="RVT_2"/>
    <property type="match status" value="1"/>
</dbReference>
<accession>A0A8T2G0J1</accession>
<dbReference type="PANTHER" id="PTHR33067">
    <property type="entry name" value="RNA-DIRECTED DNA POLYMERASE-RELATED"/>
    <property type="match status" value="1"/>
</dbReference>
<feature type="coiled-coil region" evidence="1">
    <location>
        <begin position="590"/>
        <end position="617"/>
    </location>
</feature>
<dbReference type="CDD" id="cd00303">
    <property type="entry name" value="retropepsin_like"/>
    <property type="match status" value="1"/>
</dbReference>
<feature type="region of interest" description="Disordered" evidence="2">
    <location>
        <begin position="648"/>
        <end position="736"/>
    </location>
</feature>
<dbReference type="CDD" id="cd09272">
    <property type="entry name" value="RNase_HI_RT_Ty1"/>
    <property type="match status" value="1"/>
</dbReference>
<gene>
    <name evidence="6" type="ORF">ISN44_As02g005250</name>
</gene>
<dbReference type="InterPro" id="IPR044861">
    <property type="entry name" value="IPNS-like_FE2OG_OXY"/>
</dbReference>
<feature type="compositionally biased region" description="Polar residues" evidence="2">
    <location>
        <begin position="708"/>
        <end position="720"/>
    </location>
</feature>
<feature type="compositionally biased region" description="Polar residues" evidence="2">
    <location>
        <begin position="650"/>
        <end position="662"/>
    </location>
</feature>
<proteinExistence type="predicted"/>
<organism evidence="6 7">
    <name type="scientific">Arabidopsis suecica</name>
    <name type="common">Swedish thale-cress</name>
    <name type="synonym">Cardaminopsis suecica</name>
    <dbReference type="NCBI Taxonomy" id="45249"/>
    <lineage>
        <taxon>Eukaryota</taxon>
        <taxon>Viridiplantae</taxon>
        <taxon>Streptophyta</taxon>
        <taxon>Embryophyta</taxon>
        <taxon>Tracheophyta</taxon>
        <taxon>Spermatophyta</taxon>
        <taxon>Magnoliopsida</taxon>
        <taxon>eudicotyledons</taxon>
        <taxon>Gunneridae</taxon>
        <taxon>Pentapetalae</taxon>
        <taxon>rosids</taxon>
        <taxon>malvids</taxon>
        <taxon>Brassicales</taxon>
        <taxon>Brassicaceae</taxon>
        <taxon>Camelineae</taxon>
        <taxon>Arabidopsis</taxon>
    </lineage>
</organism>
<feature type="domain" description="Isopenicillin N synthase-like Fe(2+) 2OG dioxygenase" evidence="4">
    <location>
        <begin position="1214"/>
        <end position="1277"/>
    </location>
</feature>
<dbReference type="Proteomes" id="UP000694251">
    <property type="component" value="Chromosome 2"/>
</dbReference>
<sequence>MEEPMDHLDSFDRLCGFTKINGVTEDMFNLRLFPFSLEDKTHHWEKTLPPDSINSWDDSWERLKSYTTQCPHHGFKKASLLSTLYRGALPKIRMLLDTASNGNFLNKDVAEGWELVENLAQSDGCYNEDYDRSYNQDYVPKQQFNGGYQQQNPQQAPPAQDPEIGQLIQQIIQGQATGAITFDKKIAELHNKIDRSYNDLNVKFEALNSKIKYVESQFASTSAPKHPQQLPGKAVHNPKDYATANAITIHQEDESPPSHQTLNTEDIMVQEGGGFNSNCCTCHPAIQLDYRAHTFAEYSPLAVPPPKKHTRRKCLCDLGASFSLMPLSTAKRLQILEYKFCNLALLLADGSVAHPHGLIENLPVKIGNVEILTDFVVLDVDEEGKDPLILGRPFLASAGAVIDVRNGKINLNLEKGIKMKFDIREASGKSTTVGQSFGIQDMDDDEETETETSPRVNYTSQLSKLKRTFDHKKRAIERLAQTEDPTEDDWYEMRKKFKWQSRVIEGLSSRVMKLKDQLWMFQKRVKKFANTIDPKKMETALAIKEDEDFTTEWFAPQDQKGVHLEERSLESKLMSEEEIPIPTYSPRVGYKAQEDTIGRLTHKMEELNSTILELQEMVKDYPALKLRIGQRSLVQKKKTTLLIRKKPTFKKNQMSTHPTISQERMHTARVPSEPSPLGLSRREQASFETDHSESSQEEEVMQEEETFSPLQRNSRGTRQISLEERSPWGGGTRYPHPETMERLDIYDDADYMFKQCSLNIHMFRPMKGYEEETIQFLSSVELFLYGESEDDEIRPDGSLGYLEFCVYDVEYRLPIEHLELMYGFLSGKDTSHRFDKRELQSFWATLGSKHGFSSSRTKSNEIRSLVVRYFHRSLASTLFARERNGTFVNGELELMETALQELLALASYGIVLAGDQTDASVSFYLVKHLLSYRGWAKGLKKPGRMVVGGVVTLILRACNVPLHSKPIPPRWIDMQHLINSKSFWSQQKNDLYKYRFDHPTAGQYIFLLPNPAFTSIRDGGNIEFCPPLENLYFSGDEVVPMEGMNNDETPIHHSDNEAEPMDVSYATQQFYFEEYSAPSQSKDSKEIHKRLGFLQSWCMFHNKALATLNKKFNNLQLKINCSSSTTTMPHNMPFGRNGSTRHEPMHFDPPSTTKTVGKFPQLTFIRIKNENRSSAATYAKETKEMFEMMVKAIFESLEIDGGDEAAEELEEGSQVVVVNCYPPCPEPELTPSNYGFLTLLLQDDVEGLQILYRDEWVTVDPIPGFFVVNVGDHLELLRLFRVSQATPSQLHQSYNLRKKIQTSHQASPCPERRKEHIVRQARLEDYITDEIELEEVAGYAYLVIEDGGKSEPGSFQEALEDADQDKWIKASDEEMESLMKNKTWILVERNKQQKPIGCKWVFKRKAGIAGVEGPRFKARLVAKGYSQKGNRLSRDLFLYSETCLHQIFTEYDDILIASKNMKHVSELKALLGSEFEMKDLGEAKKILVGIHFKLRSATDEEAKSQYESMRAVPYQSVVGSLMYAMIDASKEAVWLLGLMNELGFEQEAVDIYSDSQSAIALAKNTVHHEWTKHIEIKYHFIRELIYNGLVRVKKIAIETNPADIFTKVVPVGKLQEALELLRVTEN</sequence>
<dbReference type="InterPro" id="IPR013103">
    <property type="entry name" value="RVT_2"/>
</dbReference>
<evidence type="ECO:0000256" key="2">
    <source>
        <dbReference type="SAM" id="MobiDB-lite"/>
    </source>
</evidence>
<comment type="caution">
    <text evidence="6">The sequence shown here is derived from an EMBL/GenBank/DDBJ whole genome shotgun (WGS) entry which is preliminary data.</text>
</comment>